<dbReference type="RefSeq" id="WP_055081404.1">
    <property type="nucleotide sequence ID" value="NZ_CAOJUJ010000029.1"/>
</dbReference>
<gene>
    <name evidence="1" type="ORF">FYJ76_15100</name>
</gene>
<evidence type="ECO:0000313" key="1">
    <source>
        <dbReference type="EMBL" id="MST93241.1"/>
    </source>
</evidence>
<protein>
    <submittedName>
        <fullName evidence="1">FdrA domain protein</fullName>
    </submittedName>
</protein>
<evidence type="ECO:0000313" key="2">
    <source>
        <dbReference type="Proteomes" id="UP000431913"/>
    </source>
</evidence>
<dbReference type="AlphaFoldDB" id="A0A6I2UCX2"/>
<sequence>MTNTDKIQALFDSQLVAVNIGPRLFGEALEKQNVEVVQVDWRPIAGGDKQMQDLLSVLGM</sequence>
<dbReference type="EMBL" id="VUNJ01000022">
    <property type="protein sequence ID" value="MST93241.1"/>
    <property type="molecule type" value="Genomic_DNA"/>
</dbReference>
<comment type="caution">
    <text evidence="1">The sequence shown here is derived from an EMBL/GenBank/DDBJ whole genome shotgun (WGS) entry which is preliminary data.</text>
</comment>
<accession>A0A6I2UCX2</accession>
<organism evidence="1 2">
    <name type="scientific">Ruthenibacterium lactatiformans</name>
    <dbReference type="NCBI Taxonomy" id="1550024"/>
    <lineage>
        <taxon>Bacteria</taxon>
        <taxon>Bacillati</taxon>
        <taxon>Bacillota</taxon>
        <taxon>Clostridia</taxon>
        <taxon>Eubacteriales</taxon>
        <taxon>Oscillospiraceae</taxon>
        <taxon>Ruthenibacterium</taxon>
    </lineage>
</organism>
<dbReference type="Proteomes" id="UP000431913">
    <property type="component" value="Unassembled WGS sequence"/>
</dbReference>
<reference evidence="1 2" key="1">
    <citation type="submission" date="2019-08" db="EMBL/GenBank/DDBJ databases">
        <title>In-depth cultivation of the pig gut microbiome towards novel bacterial diversity and tailored functional studies.</title>
        <authorList>
            <person name="Wylensek D."/>
            <person name="Hitch T.C.A."/>
            <person name="Clavel T."/>
        </authorList>
    </citation>
    <scope>NUCLEOTIDE SEQUENCE [LARGE SCALE GENOMIC DNA]</scope>
    <source>
        <strain evidence="1 2">WCA3-601-WT-6J</strain>
    </source>
</reference>
<name>A0A6I2UCX2_9FIRM</name>
<proteinExistence type="predicted"/>
<dbReference type="Gene3D" id="3.40.50.720">
    <property type="entry name" value="NAD(P)-binding Rossmann-like Domain"/>
    <property type="match status" value="1"/>
</dbReference>